<keyword evidence="2" id="KW-1185">Reference proteome</keyword>
<reference evidence="1 2" key="1">
    <citation type="submission" date="2024-06" db="EMBL/GenBank/DDBJ databases">
        <title>Chitinophaga defluvii sp. nov., isolated from municipal sewage.</title>
        <authorList>
            <person name="Zhang L."/>
        </authorList>
    </citation>
    <scope>NUCLEOTIDE SEQUENCE [LARGE SCALE GENOMIC DNA]</scope>
    <source>
        <strain evidence="1 2">H8</strain>
    </source>
</reference>
<gene>
    <name evidence="1" type="ORF">ABR189_03825</name>
</gene>
<evidence type="ECO:0000313" key="2">
    <source>
        <dbReference type="Proteomes" id="UP001549749"/>
    </source>
</evidence>
<dbReference type="RefSeq" id="WP_354659118.1">
    <property type="nucleotide sequence ID" value="NZ_JBEXAC010000001.1"/>
</dbReference>
<sequence>MRKQSITVLLMLIWLCQLSGRYFVMLDFYINQNYIAKNLCINRDKPQMHCNGKCSLKKKLNEEDRKNQENPERKAENRSEIFYPLITENRTVPQPETINTIYTHPDCIGTPIDQPAVIFHPPAV</sequence>
<accession>A0ABV2T0B5</accession>
<name>A0ABV2T0B5_9BACT</name>
<evidence type="ECO:0000313" key="1">
    <source>
        <dbReference type="EMBL" id="MET6996476.1"/>
    </source>
</evidence>
<protein>
    <recommendedName>
        <fullName evidence="3">Secreted protein</fullName>
    </recommendedName>
</protein>
<evidence type="ECO:0008006" key="3">
    <source>
        <dbReference type="Google" id="ProtNLM"/>
    </source>
</evidence>
<dbReference type="Proteomes" id="UP001549749">
    <property type="component" value="Unassembled WGS sequence"/>
</dbReference>
<comment type="caution">
    <text evidence="1">The sequence shown here is derived from an EMBL/GenBank/DDBJ whole genome shotgun (WGS) entry which is preliminary data.</text>
</comment>
<dbReference type="EMBL" id="JBEXAC010000001">
    <property type="protein sequence ID" value="MET6996476.1"/>
    <property type="molecule type" value="Genomic_DNA"/>
</dbReference>
<proteinExistence type="predicted"/>
<organism evidence="1 2">
    <name type="scientific">Chitinophaga defluvii</name>
    <dbReference type="NCBI Taxonomy" id="3163343"/>
    <lineage>
        <taxon>Bacteria</taxon>
        <taxon>Pseudomonadati</taxon>
        <taxon>Bacteroidota</taxon>
        <taxon>Chitinophagia</taxon>
        <taxon>Chitinophagales</taxon>
        <taxon>Chitinophagaceae</taxon>
        <taxon>Chitinophaga</taxon>
    </lineage>
</organism>